<dbReference type="PANTHER" id="PTHR18964">
    <property type="entry name" value="ROK (REPRESSOR, ORF, KINASE) FAMILY"/>
    <property type="match status" value="1"/>
</dbReference>
<dbReference type="EMBL" id="DRNB01000126">
    <property type="protein sequence ID" value="HHJ63929.1"/>
    <property type="molecule type" value="Genomic_DNA"/>
</dbReference>
<dbReference type="SUPFAM" id="SSF53067">
    <property type="entry name" value="Actin-like ATPase domain"/>
    <property type="match status" value="1"/>
</dbReference>
<reference evidence="2" key="1">
    <citation type="journal article" date="2020" name="mSystems">
        <title>Genome- and Community-Level Interaction Insights into Carbon Utilization and Element Cycling Functions of Hydrothermarchaeota in Hydrothermal Sediment.</title>
        <authorList>
            <person name="Zhou Z."/>
            <person name="Liu Y."/>
            <person name="Xu W."/>
            <person name="Pan J."/>
            <person name="Luo Z.H."/>
            <person name="Li M."/>
        </authorList>
    </citation>
    <scope>NUCLEOTIDE SEQUENCE [LARGE SCALE GENOMIC DNA]</scope>
    <source>
        <strain evidence="2">HyVt-501</strain>
    </source>
</reference>
<comment type="similarity">
    <text evidence="1">Belongs to the ROK (NagC/XylR) family.</text>
</comment>
<dbReference type="PANTHER" id="PTHR18964:SF149">
    <property type="entry name" value="BIFUNCTIONAL UDP-N-ACETYLGLUCOSAMINE 2-EPIMERASE_N-ACETYLMANNOSAMINE KINASE"/>
    <property type="match status" value="1"/>
</dbReference>
<dbReference type="Gene3D" id="3.30.420.40">
    <property type="match status" value="2"/>
</dbReference>
<dbReference type="InterPro" id="IPR000600">
    <property type="entry name" value="ROK"/>
</dbReference>
<organism evidence="2">
    <name type="scientific">Aquifex aeolicus</name>
    <dbReference type="NCBI Taxonomy" id="63363"/>
    <lineage>
        <taxon>Bacteria</taxon>
        <taxon>Pseudomonadati</taxon>
        <taxon>Aquificota</taxon>
        <taxon>Aquificia</taxon>
        <taxon>Aquificales</taxon>
        <taxon>Aquificaceae</taxon>
        <taxon>Aquifex</taxon>
    </lineage>
</organism>
<gene>
    <name evidence="2" type="ORF">ENJ61_03390</name>
</gene>
<dbReference type="AlphaFoldDB" id="A0A7C5L2Y7"/>
<evidence type="ECO:0000313" key="2">
    <source>
        <dbReference type="EMBL" id="HHJ63929.1"/>
    </source>
</evidence>
<evidence type="ECO:0000256" key="1">
    <source>
        <dbReference type="ARBA" id="ARBA00006479"/>
    </source>
</evidence>
<comment type="caution">
    <text evidence="2">The sequence shown here is derived from an EMBL/GenBank/DDBJ whole genome shotgun (WGS) entry which is preliminary data.</text>
</comment>
<dbReference type="InterPro" id="IPR043129">
    <property type="entry name" value="ATPase_NBD"/>
</dbReference>
<name>A0A7C5L2Y7_AQUAO</name>
<dbReference type="Pfam" id="PF00480">
    <property type="entry name" value="ROK"/>
    <property type="match status" value="1"/>
</dbReference>
<dbReference type="Proteomes" id="UP000885792">
    <property type="component" value="Unassembled WGS sequence"/>
</dbReference>
<proteinExistence type="inferred from homology"/>
<accession>A0A7C5L2Y7</accession>
<sequence>MLKGVDVGGSFVKVLWENGRREKHDIRETKEDREAFLQKLREIITAGNPTGVGVAVAGFTSLEGKVFKSPNIPVLDGVDFSELLRETGIPFAVGNDVSVASFGEWFFDHRESRCLILVAVGTGLGGGLVIEGEPFFGVCGSAMEIGHHTILRGGRLCHCGRRGCWEAYCSSYGLERTYRELGGPDLRNPEIIRRALEGEATALRAVRIFEEFLSLGLMNLLHLFNPDRVVLGGGLIEGMKGLLGDTERKVKDLTESLPAGCFSLHFSSAGEFLGARGALALIKKKTTDIRS</sequence>
<protein>
    <submittedName>
        <fullName evidence="2">ROK family protein</fullName>
    </submittedName>
</protein>